<protein>
    <recommendedName>
        <fullName evidence="5">Glycosyl transferase family 28 C-terminal domain-containing protein</fullName>
    </recommendedName>
</protein>
<dbReference type="InterPro" id="IPR054218">
    <property type="entry name" value="DUF6938"/>
</dbReference>
<dbReference type="Pfam" id="PF22052">
    <property type="entry name" value="DUF6937"/>
    <property type="match status" value="1"/>
</dbReference>
<gene>
    <name evidence="3" type="ORF">PGX00_10200</name>
</gene>
<reference evidence="3 4" key="1">
    <citation type="submission" date="2023-01" db="EMBL/GenBank/DDBJ databases">
        <title>Vibrio sp. KJ40-1 sp.nov, isolated from marine algae.</title>
        <authorList>
            <person name="Butt M."/>
            <person name="Kim J.M.J."/>
            <person name="Jeon C.O.C."/>
        </authorList>
    </citation>
    <scope>NUCLEOTIDE SEQUENCE [LARGE SCALE GENOMIC DNA]</scope>
    <source>
        <strain evidence="3 4">KJ40-1</strain>
    </source>
</reference>
<evidence type="ECO:0000313" key="4">
    <source>
        <dbReference type="Proteomes" id="UP001210678"/>
    </source>
</evidence>
<feature type="domain" description="DUF6937" evidence="1">
    <location>
        <begin position="7"/>
        <end position="233"/>
    </location>
</feature>
<accession>A0ABT4YR18</accession>
<evidence type="ECO:0000313" key="3">
    <source>
        <dbReference type="EMBL" id="MDB1123995.1"/>
    </source>
</evidence>
<dbReference type="RefSeq" id="WP_272135846.1">
    <property type="nucleotide sequence ID" value="NZ_JAQLOI010000001.1"/>
</dbReference>
<feature type="domain" description="DUF6938" evidence="2">
    <location>
        <begin position="245"/>
        <end position="479"/>
    </location>
</feature>
<sequence length="483" mass="53968">MPRTHTIFGNPVSAKVINKAEKQKQKYLRKFGDDSGNEYGLTLQPDPILTPAFDTMMVEAGNAPRPIESGKALLIGNIRMGYGHYRIAMAIASAAKHFGYIPYWFDMSSFEQTTGTKVITHLNKLYSLGSRLSQKSSLFNRFYWDPLNSKGFLKLEYNAIDQKVAELMTPIFKTIPTDIPFIGTHTWTAQAAVHAGMNRVINVIPDNWPMGLHLSEGSIHTVQTPSSYFGYKTLKGMAEGELTPMPEKSVYNVGHYIDHELLQDLEGDTQKRLDRIANNKPKRLLLTVGGAGAQYELYRDIVLGYKDQIDAGELVIYINVGDHKSAFGKLRKDLQPIKDITLYENDWQKISTFAESAITNSSISGVHIFCQENLFAAVYATNLLMRSSDILITKPSELAFYPVPKLMIKRVGGHEAWGAIRAAEVGDGTSECVTTPEIHRMLKLMLNEPELLTEMNHNILKAQQAGIYDGAYNTVKLAVAEQK</sequence>
<evidence type="ECO:0000259" key="1">
    <source>
        <dbReference type="Pfam" id="PF22052"/>
    </source>
</evidence>
<evidence type="ECO:0000259" key="2">
    <source>
        <dbReference type="Pfam" id="PF22053"/>
    </source>
</evidence>
<comment type="caution">
    <text evidence="3">The sequence shown here is derived from an EMBL/GenBank/DDBJ whole genome shotgun (WGS) entry which is preliminary data.</text>
</comment>
<organism evidence="3 4">
    <name type="scientific">Vibrio algarum</name>
    <dbReference type="NCBI Taxonomy" id="3020714"/>
    <lineage>
        <taxon>Bacteria</taxon>
        <taxon>Pseudomonadati</taxon>
        <taxon>Pseudomonadota</taxon>
        <taxon>Gammaproteobacteria</taxon>
        <taxon>Vibrionales</taxon>
        <taxon>Vibrionaceae</taxon>
        <taxon>Vibrio</taxon>
    </lineage>
</organism>
<dbReference type="Proteomes" id="UP001210678">
    <property type="component" value="Unassembled WGS sequence"/>
</dbReference>
<name>A0ABT4YR18_9VIBR</name>
<dbReference type="Pfam" id="PF22053">
    <property type="entry name" value="DUF6938"/>
    <property type="match status" value="1"/>
</dbReference>
<dbReference type="EMBL" id="JAQLOI010000001">
    <property type="protein sequence ID" value="MDB1123995.1"/>
    <property type="molecule type" value="Genomic_DNA"/>
</dbReference>
<keyword evidence="4" id="KW-1185">Reference proteome</keyword>
<proteinExistence type="predicted"/>
<dbReference type="InterPro" id="IPR054217">
    <property type="entry name" value="DUF6937"/>
</dbReference>
<evidence type="ECO:0008006" key="5">
    <source>
        <dbReference type="Google" id="ProtNLM"/>
    </source>
</evidence>